<dbReference type="PANTHER" id="PTHR13504">
    <property type="entry name" value="FIDO DOMAIN-CONTAINING PROTEIN DDB_G0283145"/>
    <property type="match status" value="1"/>
</dbReference>
<dbReference type="GO" id="GO:0005524">
    <property type="term" value="F:ATP binding"/>
    <property type="evidence" value="ECO:0007669"/>
    <property type="project" value="UniProtKB-KW"/>
</dbReference>
<evidence type="ECO:0000256" key="3">
    <source>
        <dbReference type="PIRSR" id="PIRSR640198-2"/>
    </source>
</evidence>
<feature type="binding site" evidence="1">
    <location>
        <position position="229"/>
    </location>
    <ligand>
        <name>ATP</name>
        <dbReference type="ChEBI" id="CHEBI:30616"/>
    </ligand>
</feature>
<dbReference type="Pfam" id="PF13784">
    <property type="entry name" value="Fic_N"/>
    <property type="match status" value="1"/>
</dbReference>
<feature type="binding site" evidence="1">
    <location>
        <position position="187"/>
    </location>
    <ligand>
        <name>ATP</name>
        <dbReference type="ChEBI" id="CHEBI:30616"/>
    </ligand>
</feature>
<dbReference type="KEGG" id="trz:GWP43_07500"/>
<dbReference type="InterPro" id="IPR026287">
    <property type="entry name" value="SoFic-like"/>
</dbReference>
<keyword evidence="1" id="KW-0547">Nucleotide-binding</keyword>
<dbReference type="InterPro" id="IPR003812">
    <property type="entry name" value="Fido"/>
</dbReference>
<dbReference type="PANTHER" id="PTHR13504:SF35">
    <property type="entry name" value="PROTEIN ADENYLYLTRANSFERASE SOFIC"/>
    <property type="match status" value="1"/>
</dbReference>
<dbReference type="InterPro" id="IPR036597">
    <property type="entry name" value="Fido-like_dom_sf"/>
</dbReference>
<evidence type="ECO:0000313" key="6">
    <source>
        <dbReference type="Proteomes" id="UP000464374"/>
    </source>
</evidence>
<gene>
    <name evidence="5" type="ORF">GWP43_07500</name>
</gene>
<protein>
    <submittedName>
        <fullName evidence="5">Fic family protein</fullName>
    </submittedName>
</protein>
<organism evidence="5 6">
    <name type="scientific">Treponema vincentii</name>
    <dbReference type="NCBI Taxonomy" id="69710"/>
    <lineage>
        <taxon>Bacteria</taxon>
        <taxon>Pseudomonadati</taxon>
        <taxon>Spirochaetota</taxon>
        <taxon>Spirochaetia</taxon>
        <taxon>Spirochaetales</taxon>
        <taxon>Treponemataceae</taxon>
        <taxon>Treponema</taxon>
    </lineage>
</organism>
<feature type="binding site" evidence="1">
    <location>
        <position position="62"/>
    </location>
    <ligand>
        <name>ATP</name>
        <dbReference type="ChEBI" id="CHEBI:30616"/>
    </ligand>
</feature>
<dbReference type="PROSITE" id="PS51459">
    <property type="entry name" value="FIDO"/>
    <property type="match status" value="1"/>
</dbReference>
<dbReference type="Gene3D" id="1.10.3290.10">
    <property type="entry name" value="Fido-like domain"/>
    <property type="match status" value="1"/>
</dbReference>
<dbReference type="InterPro" id="IPR048770">
    <property type="entry name" value="SoFic-like_C"/>
</dbReference>
<dbReference type="EMBL" id="CP048020">
    <property type="protein sequence ID" value="QHX43316.1"/>
    <property type="molecule type" value="Genomic_DNA"/>
</dbReference>
<dbReference type="Proteomes" id="UP000464374">
    <property type="component" value="Chromosome"/>
</dbReference>
<accession>A0A6P1Y0H4</accession>
<reference evidence="5 6" key="1">
    <citation type="submission" date="2020-01" db="EMBL/GenBank/DDBJ databases">
        <title>Complete genome sequence of a human oral phylogroup 1 Treponema sp. strain ATCC 700766, originally isolated from periodontitis dental plaque.</title>
        <authorList>
            <person name="Chan Y."/>
            <person name="Huo Y.-B."/>
            <person name="Yu X.-L."/>
            <person name="Zeng H."/>
            <person name="Leung W.-K."/>
            <person name="Watt R.M."/>
        </authorList>
    </citation>
    <scope>NUCLEOTIDE SEQUENCE [LARGE SCALE GENOMIC DNA]</scope>
    <source>
        <strain evidence="5 6">OMZ 804</strain>
    </source>
</reference>
<keyword evidence="1" id="KW-0067">ATP-binding</keyword>
<evidence type="ECO:0000259" key="4">
    <source>
        <dbReference type="PROSITE" id="PS51459"/>
    </source>
</evidence>
<proteinExistence type="predicted"/>
<name>A0A6P1Y0H4_9SPIR</name>
<sequence length="351" mass="40202">MSELPKLPVDPKKTETITILKAESKASKALAELKGIAQVIPNQFILINAVVLQESQDSSEIENIITTKDELYKALSETVKKVDSATKEVMFYREALYAGFAELKKHHFISINDIINIQEQLVQNDAGIRTVPGTKLMNDRRNEVVYIPPQTKEEIDGLLKNFTEYLNNDDDSLTKLAILHHQFESIHPFYDGNGRTGRIVNILYLILKHHLDFPILYLSSYIIKNKEQYYELLQKVRTEEAWEKWIVFILKGIEETAAETIQKVKAIKELLDSTIEKVKSEAPKIYSKELVETLFENPYCKTEFIVKTLGVERKAASRYLHQLEAIGVLTCIKVGKDNLFINTGLMDILKE</sequence>
<dbReference type="PIRSF" id="PIRSF038925">
    <property type="entry name" value="AMP-prot_trans"/>
    <property type="match status" value="1"/>
</dbReference>
<dbReference type="InterPro" id="IPR025758">
    <property type="entry name" value="Fic/DOC_N"/>
</dbReference>
<dbReference type="InterPro" id="IPR040198">
    <property type="entry name" value="Fido_containing"/>
</dbReference>
<feature type="binding site" evidence="3">
    <location>
        <begin position="191"/>
        <end position="198"/>
    </location>
    <ligand>
        <name>ATP</name>
        <dbReference type="ChEBI" id="CHEBI:30616"/>
    </ligand>
</feature>
<feature type="binding site" evidence="1">
    <location>
        <begin position="192"/>
        <end position="198"/>
    </location>
    <ligand>
        <name>ATP</name>
        <dbReference type="ChEBI" id="CHEBI:30616"/>
    </ligand>
</feature>
<feature type="domain" description="Fido" evidence="4">
    <location>
        <begin position="109"/>
        <end position="251"/>
    </location>
</feature>
<dbReference type="SUPFAM" id="SSF140931">
    <property type="entry name" value="Fic-like"/>
    <property type="match status" value="1"/>
</dbReference>
<dbReference type="AlphaFoldDB" id="A0A6P1Y0H4"/>
<evidence type="ECO:0000256" key="1">
    <source>
        <dbReference type="PIRSR" id="PIRSR038925-1"/>
    </source>
</evidence>
<evidence type="ECO:0000313" key="5">
    <source>
        <dbReference type="EMBL" id="QHX43316.1"/>
    </source>
</evidence>
<feature type="binding site" evidence="3">
    <location>
        <begin position="229"/>
        <end position="230"/>
    </location>
    <ligand>
        <name>ATP</name>
        <dbReference type="ChEBI" id="CHEBI:30616"/>
    </ligand>
</feature>
<dbReference type="Pfam" id="PF02661">
    <property type="entry name" value="Fic"/>
    <property type="match status" value="1"/>
</dbReference>
<dbReference type="RefSeq" id="WP_162663644.1">
    <property type="nucleotide sequence ID" value="NZ_CP048020.1"/>
</dbReference>
<dbReference type="Pfam" id="PF21248">
    <property type="entry name" value="SoFic-like_C"/>
    <property type="match status" value="1"/>
</dbReference>
<feature type="active site" evidence="2">
    <location>
        <position position="187"/>
    </location>
</feature>
<evidence type="ECO:0000256" key="2">
    <source>
        <dbReference type="PIRSR" id="PIRSR640198-1"/>
    </source>
</evidence>